<dbReference type="GO" id="GO:0003677">
    <property type="term" value="F:DNA binding"/>
    <property type="evidence" value="ECO:0007669"/>
    <property type="project" value="UniProtKB-KW"/>
</dbReference>
<dbReference type="InterPro" id="IPR014284">
    <property type="entry name" value="RNA_pol_sigma-70_dom"/>
</dbReference>
<evidence type="ECO:0000256" key="3">
    <source>
        <dbReference type="ARBA" id="ARBA00023082"/>
    </source>
</evidence>
<protein>
    <submittedName>
        <fullName evidence="8">Sigma-70 family RNA polymerase sigma factor</fullName>
    </submittedName>
</protein>
<comment type="caution">
    <text evidence="8">The sequence shown here is derived from an EMBL/GenBank/DDBJ whole genome shotgun (WGS) entry which is preliminary data.</text>
</comment>
<evidence type="ECO:0000256" key="1">
    <source>
        <dbReference type="ARBA" id="ARBA00010641"/>
    </source>
</evidence>
<dbReference type="InterPro" id="IPR039425">
    <property type="entry name" value="RNA_pol_sigma-70-like"/>
</dbReference>
<dbReference type="GO" id="GO:0006352">
    <property type="term" value="P:DNA-templated transcription initiation"/>
    <property type="evidence" value="ECO:0007669"/>
    <property type="project" value="InterPro"/>
</dbReference>
<dbReference type="Proteomes" id="UP000653797">
    <property type="component" value="Unassembled WGS sequence"/>
</dbReference>
<dbReference type="Gene3D" id="1.10.10.10">
    <property type="entry name" value="Winged helix-like DNA-binding domain superfamily/Winged helix DNA-binding domain"/>
    <property type="match status" value="1"/>
</dbReference>
<accession>A0A927B4S3</accession>
<dbReference type="InterPro" id="IPR036388">
    <property type="entry name" value="WH-like_DNA-bd_sf"/>
</dbReference>
<evidence type="ECO:0000313" key="8">
    <source>
        <dbReference type="EMBL" id="MBD2755415.1"/>
    </source>
</evidence>
<feature type="domain" description="RNA polymerase sigma-70 region 2" evidence="6">
    <location>
        <begin position="13"/>
        <end position="77"/>
    </location>
</feature>
<keyword evidence="3" id="KW-0731">Sigma factor</keyword>
<proteinExistence type="inferred from homology"/>
<dbReference type="EMBL" id="JACXAA010000008">
    <property type="protein sequence ID" value="MBD2755415.1"/>
    <property type="molecule type" value="Genomic_DNA"/>
</dbReference>
<gene>
    <name evidence="8" type="ORF">IC230_21110</name>
</gene>
<dbReference type="SUPFAM" id="SSF88946">
    <property type="entry name" value="Sigma2 domain of RNA polymerase sigma factors"/>
    <property type="match status" value="1"/>
</dbReference>
<dbReference type="CDD" id="cd06171">
    <property type="entry name" value="Sigma70_r4"/>
    <property type="match status" value="1"/>
</dbReference>
<keyword evidence="2" id="KW-0805">Transcription regulation</keyword>
<organism evidence="8 9">
    <name type="scientific">Spirosoma validum</name>
    <dbReference type="NCBI Taxonomy" id="2771355"/>
    <lineage>
        <taxon>Bacteria</taxon>
        <taxon>Pseudomonadati</taxon>
        <taxon>Bacteroidota</taxon>
        <taxon>Cytophagia</taxon>
        <taxon>Cytophagales</taxon>
        <taxon>Cytophagaceae</taxon>
        <taxon>Spirosoma</taxon>
    </lineage>
</organism>
<dbReference type="PANTHER" id="PTHR43133">
    <property type="entry name" value="RNA POLYMERASE ECF-TYPE SIGMA FACTO"/>
    <property type="match status" value="1"/>
</dbReference>
<reference evidence="8" key="1">
    <citation type="submission" date="2020-09" db="EMBL/GenBank/DDBJ databases">
        <authorList>
            <person name="Kim M.K."/>
        </authorList>
    </citation>
    <scope>NUCLEOTIDE SEQUENCE</scope>
    <source>
        <strain evidence="8">BT704</strain>
    </source>
</reference>
<dbReference type="InterPro" id="IPR013324">
    <property type="entry name" value="RNA_pol_sigma_r3/r4-like"/>
</dbReference>
<comment type="similarity">
    <text evidence="1">Belongs to the sigma-70 factor family. ECF subfamily.</text>
</comment>
<sequence>MAEPPKRTIIETVKQYGNRLSRFIRGQVKSDEDAEDILQDVWYQLSRVVDLDGIESISGWLFQVARNRITDTYRKKKEDALSDTEFDDEDGNISFREILLADAETPEDQFFKDIFWDELMRALNELPENQRIVFVQNELEDKTLQEIADQSGENLKTIISRKRYAVQHLRKRLQTLYDELDKL</sequence>
<feature type="domain" description="RNA polymerase sigma factor 70 region 4 type 2" evidence="7">
    <location>
        <begin position="117"/>
        <end position="168"/>
    </location>
</feature>
<dbReference type="RefSeq" id="WP_191041038.1">
    <property type="nucleotide sequence ID" value="NZ_JACXAA010000008.1"/>
</dbReference>
<name>A0A927B4S3_9BACT</name>
<evidence type="ECO:0000313" key="9">
    <source>
        <dbReference type="Proteomes" id="UP000653797"/>
    </source>
</evidence>
<dbReference type="SUPFAM" id="SSF88659">
    <property type="entry name" value="Sigma3 and sigma4 domains of RNA polymerase sigma factors"/>
    <property type="match status" value="1"/>
</dbReference>
<dbReference type="PANTHER" id="PTHR43133:SF8">
    <property type="entry name" value="RNA POLYMERASE SIGMA FACTOR HI_1459-RELATED"/>
    <property type="match status" value="1"/>
</dbReference>
<keyword evidence="4" id="KW-0238">DNA-binding</keyword>
<dbReference type="Gene3D" id="1.10.1740.10">
    <property type="match status" value="1"/>
</dbReference>
<dbReference type="InterPro" id="IPR013249">
    <property type="entry name" value="RNA_pol_sigma70_r4_t2"/>
</dbReference>
<keyword evidence="5" id="KW-0804">Transcription</keyword>
<dbReference type="AlphaFoldDB" id="A0A927B4S3"/>
<dbReference type="InterPro" id="IPR007627">
    <property type="entry name" value="RNA_pol_sigma70_r2"/>
</dbReference>
<dbReference type="InterPro" id="IPR013325">
    <property type="entry name" value="RNA_pol_sigma_r2"/>
</dbReference>
<evidence type="ECO:0000259" key="6">
    <source>
        <dbReference type="Pfam" id="PF04542"/>
    </source>
</evidence>
<evidence type="ECO:0000259" key="7">
    <source>
        <dbReference type="Pfam" id="PF08281"/>
    </source>
</evidence>
<evidence type="ECO:0000256" key="5">
    <source>
        <dbReference type="ARBA" id="ARBA00023163"/>
    </source>
</evidence>
<keyword evidence="9" id="KW-1185">Reference proteome</keyword>
<dbReference type="NCBIfam" id="TIGR02937">
    <property type="entry name" value="sigma70-ECF"/>
    <property type="match status" value="1"/>
</dbReference>
<dbReference type="Pfam" id="PF08281">
    <property type="entry name" value="Sigma70_r4_2"/>
    <property type="match status" value="1"/>
</dbReference>
<dbReference type="GO" id="GO:0016987">
    <property type="term" value="F:sigma factor activity"/>
    <property type="evidence" value="ECO:0007669"/>
    <property type="project" value="UniProtKB-KW"/>
</dbReference>
<evidence type="ECO:0000256" key="2">
    <source>
        <dbReference type="ARBA" id="ARBA00023015"/>
    </source>
</evidence>
<dbReference type="Pfam" id="PF04542">
    <property type="entry name" value="Sigma70_r2"/>
    <property type="match status" value="1"/>
</dbReference>
<evidence type="ECO:0000256" key="4">
    <source>
        <dbReference type="ARBA" id="ARBA00023125"/>
    </source>
</evidence>